<dbReference type="PROSITE" id="PS51318">
    <property type="entry name" value="TAT"/>
    <property type="match status" value="1"/>
</dbReference>
<accession>A0A6J5GR81</accession>
<dbReference type="RefSeq" id="WP_175164635.1">
    <property type="nucleotide sequence ID" value="NZ_CADIKI010000018.1"/>
</dbReference>
<dbReference type="InterPro" id="IPR006311">
    <property type="entry name" value="TAT_signal"/>
</dbReference>
<evidence type="ECO:0000313" key="1">
    <source>
        <dbReference type="EMBL" id="CAB3803145.1"/>
    </source>
</evidence>
<dbReference type="Pfam" id="PF06884">
    <property type="entry name" value="DUF1264"/>
    <property type="match status" value="1"/>
</dbReference>
<proteinExistence type="predicted"/>
<reference evidence="1 2" key="1">
    <citation type="submission" date="2020-04" db="EMBL/GenBank/DDBJ databases">
        <authorList>
            <person name="De Canck E."/>
        </authorList>
    </citation>
    <scope>NUCLEOTIDE SEQUENCE [LARGE SCALE GENOMIC DNA]</scope>
    <source>
        <strain evidence="1 2">LMG 27177</strain>
    </source>
</reference>
<evidence type="ECO:0000313" key="2">
    <source>
        <dbReference type="Proteomes" id="UP000494252"/>
    </source>
</evidence>
<protein>
    <recommendedName>
        <fullName evidence="3">DUF1264 domain-containing protein</fullName>
    </recommendedName>
</protein>
<sequence>MGTLPTDHERRGFMKLIASAAALTSCCCASVGRAFAHETAERGGAIAGGEKSAKSRMLGIGADVLQSQAPIAAINMYLNGFHFYADDMGRQIEAHHYCHHVNEDFFQCVIYDGNKSHSRLIGIEYIVSEKIFRSLPADEKPLWHSHRHETTSGELVMPRIPMEVEHTAIASLVNTYGKTWHTWQIDRDSALPLGIPQLMMGFTQDGQLEAAMIESRDTELGISTLKERQNREDLAKSAGPVQAGADGWQSGQAAQLVLQKLPLKNRRG</sequence>
<evidence type="ECO:0008006" key="3">
    <source>
        <dbReference type="Google" id="ProtNLM"/>
    </source>
</evidence>
<dbReference type="InterPro" id="IPR010686">
    <property type="entry name" value="OBAP-like"/>
</dbReference>
<dbReference type="AlphaFoldDB" id="A0A6J5GR81"/>
<keyword evidence="2" id="KW-1185">Reference proteome</keyword>
<dbReference type="PANTHER" id="PTHR31360:SF0">
    <property type="entry name" value="OIL BODY-ASSOCIATED PROTEIN 1B"/>
    <property type="match status" value="1"/>
</dbReference>
<organism evidence="1 2">
    <name type="scientific">Paraburkholderia fynbosensis</name>
    <dbReference type="NCBI Taxonomy" id="1200993"/>
    <lineage>
        <taxon>Bacteria</taxon>
        <taxon>Pseudomonadati</taxon>
        <taxon>Pseudomonadota</taxon>
        <taxon>Betaproteobacteria</taxon>
        <taxon>Burkholderiales</taxon>
        <taxon>Burkholderiaceae</taxon>
        <taxon>Paraburkholderia</taxon>
    </lineage>
</organism>
<dbReference type="PANTHER" id="PTHR31360">
    <property type="match status" value="1"/>
</dbReference>
<name>A0A6J5GR81_9BURK</name>
<gene>
    <name evidence="1" type="ORF">LMG27177_05397</name>
</gene>
<dbReference type="Proteomes" id="UP000494252">
    <property type="component" value="Unassembled WGS sequence"/>
</dbReference>
<dbReference type="EMBL" id="CADIKI010000018">
    <property type="protein sequence ID" value="CAB3803145.1"/>
    <property type="molecule type" value="Genomic_DNA"/>
</dbReference>